<dbReference type="InterPro" id="IPR031304">
    <property type="entry name" value="SLT_2"/>
</dbReference>
<dbReference type="EMBL" id="CP011312">
    <property type="protein sequence ID" value="AKE41793.1"/>
    <property type="molecule type" value="Genomic_DNA"/>
</dbReference>
<keyword evidence="4" id="KW-1185">Reference proteome</keyword>
<dbReference type="HOGENOM" id="CLU_034941_1_1_11"/>
<feature type="domain" description="Transglycosylase SLT" evidence="1">
    <location>
        <begin position="160"/>
        <end position="219"/>
    </location>
</feature>
<evidence type="ECO:0000313" key="5">
    <source>
        <dbReference type="Proteomes" id="UP000271380"/>
    </source>
</evidence>
<proteinExistence type="predicted"/>
<dbReference type="Proteomes" id="UP000033457">
    <property type="component" value="Chromosome"/>
</dbReference>
<gene>
    <name evidence="3" type="primary">lpqU</name>
    <name evidence="3" type="ORF">NCTC949_02196</name>
    <name evidence="2" type="ORF">UL82_08165</name>
</gene>
<dbReference type="GO" id="GO:0008933">
    <property type="term" value="F:peptidoglycan lytic transglycosylase activity"/>
    <property type="evidence" value="ECO:0007669"/>
    <property type="project" value="TreeGrafter"/>
</dbReference>
<evidence type="ECO:0000259" key="1">
    <source>
        <dbReference type="Pfam" id="PF13406"/>
    </source>
</evidence>
<dbReference type="InterPro" id="IPR043426">
    <property type="entry name" value="MltB-like"/>
</dbReference>
<reference evidence="3 5" key="2">
    <citation type="submission" date="2018-12" db="EMBL/GenBank/DDBJ databases">
        <authorList>
            <consortium name="Pathogen Informatics"/>
        </authorList>
    </citation>
    <scope>NUCLEOTIDE SEQUENCE [LARGE SCALE GENOMIC DNA]</scope>
    <source>
        <strain evidence="3 5">NCTC949</strain>
    </source>
</reference>
<dbReference type="STRING" id="35755.UL82_08165"/>
<organism evidence="2 4">
    <name type="scientific">Corynebacterium kutscheri</name>
    <dbReference type="NCBI Taxonomy" id="35755"/>
    <lineage>
        <taxon>Bacteria</taxon>
        <taxon>Bacillati</taxon>
        <taxon>Actinomycetota</taxon>
        <taxon>Actinomycetes</taxon>
        <taxon>Mycobacteriales</taxon>
        <taxon>Corynebacteriaceae</taxon>
        <taxon>Corynebacterium</taxon>
    </lineage>
</organism>
<reference evidence="2 4" key="1">
    <citation type="journal article" date="2015" name="Genome Announc.">
        <title>Complete Genome Sequence of Corynebacterium kutscheri DSM 20755, a Corynebacterial Type Strain with Remarkably Low G+C Content of Chromosomal DNA.</title>
        <authorList>
            <person name="Ruckert C."/>
            <person name="Albersmeier A."/>
            <person name="Winkler A."/>
            <person name="Tauch A."/>
        </authorList>
    </citation>
    <scope>NUCLEOTIDE SEQUENCE [LARGE SCALE GENOMIC DNA]</scope>
    <source>
        <strain evidence="2 4">DSM 20755</strain>
    </source>
</reference>
<dbReference type="PANTHER" id="PTHR30163">
    <property type="entry name" value="MEMBRANE-BOUND LYTIC MUREIN TRANSGLYCOSYLASE B"/>
    <property type="match status" value="1"/>
</dbReference>
<evidence type="ECO:0000313" key="2">
    <source>
        <dbReference type="EMBL" id="AKE41793.1"/>
    </source>
</evidence>
<protein>
    <submittedName>
        <fullName evidence="3">LpqU family protein</fullName>
    </submittedName>
    <submittedName>
        <fullName evidence="2">Transglycosylase SLT domain</fullName>
    </submittedName>
</protein>
<dbReference type="GO" id="GO:0009253">
    <property type="term" value="P:peptidoglycan catabolic process"/>
    <property type="evidence" value="ECO:0007669"/>
    <property type="project" value="TreeGrafter"/>
</dbReference>
<dbReference type="KEGG" id="cku:UL82_08165"/>
<dbReference type="InterPro" id="IPR023346">
    <property type="entry name" value="Lysozyme-like_dom_sf"/>
</dbReference>
<evidence type="ECO:0000313" key="4">
    <source>
        <dbReference type="Proteomes" id="UP000033457"/>
    </source>
</evidence>
<dbReference type="Gene3D" id="1.10.530.10">
    <property type="match status" value="1"/>
</dbReference>
<dbReference type="CDD" id="cd13399">
    <property type="entry name" value="Slt35-like"/>
    <property type="match status" value="1"/>
</dbReference>
<dbReference type="SUPFAM" id="SSF53955">
    <property type="entry name" value="Lysozyme-like"/>
    <property type="match status" value="1"/>
</dbReference>
<dbReference type="AlphaFoldDB" id="A0A0F6R2Q7"/>
<evidence type="ECO:0000313" key="3">
    <source>
        <dbReference type="EMBL" id="VEH09068.1"/>
    </source>
</evidence>
<name>A0A0F6R2Q7_9CORY</name>
<dbReference type="Pfam" id="PF13406">
    <property type="entry name" value="SLT_2"/>
    <property type="match status" value="1"/>
</dbReference>
<sequence length="243" mass="25831">MILVISFVGWALSFMDGAAPIRTLQPIPDDVPPARGEEVSLIDINAAGRTSDALSAWAAPIAGDTNIPEAALRAYGNAELIAAQAWPHCHLSWTTLAGIGYVETRHGSYSGELINSRSINEDGYVLPPIIGVPLDGSPGFAHVSDTDGGNLDGDTVYDRAVGPMQFIPESWRRFGRDGNGDGVADPNQIDDAALSAAHLLCNGRDLATAEGWATAVYSYNMSNEYLYNVRDAAANYALRQPAV</sequence>
<accession>A0A0F6R2Q7</accession>
<dbReference type="EMBL" id="LR134377">
    <property type="protein sequence ID" value="VEH09068.1"/>
    <property type="molecule type" value="Genomic_DNA"/>
</dbReference>
<dbReference type="Proteomes" id="UP000271380">
    <property type="component" value="Chromosome"/>
</dbReference>
<dbReference type="PANTHER" id="PTHR30163:SF8">
    <property type="entry name" value="LYTIC MUREIN TRANSGLYCOSYLASE"/>
    <property type="match status" value="1"/>
</dbReference>